<keyword evidence="2" id="KW-1185">Reference proteome</keyword>
<comment type="caution">
    <text evidence="1">The sequence shown here is derived from an EMBL/GenBank/DDBJ whole genome shotgun (WGS) entry which is preliminary data.</text>
</comment>
<dbReference type="AlphaFoldDB" id="A0A9P8QCJ2"/>
<dbReference type="Proteomes" id="UP000774326">
    <property type="component" value="Unassembled WGS sequence"/>
</dbReference>
<accession>A0A9P8QCJ2</accession>
<reference evidence="1" key="2">
    <citation type="submission" date="2021-01" db="EMBL/GenBank/DDBJ databases">
        <authorList>
            <person name="Schikora-Tamarit M.A."/>
        </authorList>
    </citation>
    <scope>NUCLEOTIDE SEQUENCE</scope>
    <source>
        <strain evidence="1">CBS2887</strain>
    </source>
</reference>
<sequence>MARNSSFLSIPFSQNKSCCLSKSFKSKIGNTGCTDVLYLLIKAYDLSLEGNPLKKSSNSETGIERAGLGIRI</sequence>
<name>A0A9P8QCJ2_WICPI</name>
<dbReference type="EMBL" id="JAEUBG010001048">
    <property type="protein sequence ID" value="KAH3686984.1"/>
    <property type="molecule type" value="Genomic_DNA"/>
</dbReference>
<evidence type="ECO:0000313" key="1">
    <source>
        <dbReference type="EMBL" id="KAH3686984.1"/>
    </source>
</evidence>
<reference evidence="1" key="1">
    <citation type="journal article" date="2021" name="Open Biol.">
        <title>Shared evolutionary footprints suggest mitochondrial oxidative damage underlies multiple complex I losses in fungi.</title>
        <authorList>
            <person name="Schikora-Tamarit M.A."/>
            <person name="Marcet-Houben M."/>
            <person name="Nosek J."/>
            <person name="Gabaldon T."/>
        </authorList>
    </citation>
    <scope>NUCLEOTIDE SEQUENCE</scope>
    <source>
        <strain evidence="1">CBS2887</strain>
    </source>
</reference>
<protein>
    <submittedName>
        <fullName evidence="1">Uncharacterized protein</fullName>
    </submittedName>
</protein>
<evidence type="ECO:0000313" key="2">
    <source>
        <dbReference type="Proteomes" id="UP000774326"/>
    </source>
</evidence>
<proteinExistence type="predicted"/>
<organism evidence="1 2">
    <name type="scientific">Wickerhamomyces pijperi</name>
    <name type="common">Yeast</name>
    <name type="synonym">Pichia pijperi</name>
    <dbReference type="NCBI Taxonomy" id="599730"/>
    <lineage>
        <taxon>Eukaryota</taxon>
        <taxon>Fungi</taxon>
        <taxon>Dikarya</taxon>
        <taxon>Ascomycota</taxon>
        <taxon>Saccharomycotina</taxon>
        <taxon>Saccharomycetes</taxon>
        <taxon>Phaffomycetales</taxon>
        <taxon>Wickerhamomycetaceae</taxon>
        <taxon>Wickerhamomyces</taxon>
    </lineage>
</organism>
<gene>
    <name evidence="1" type="ORF">WICPIJ_002034</name>
</gene>